<dbReference type="SMART" id="SM00849">
    <property type="entry name" value="Lactamase_B"/>
    <property type="match status" value="1"/>
</dbReference>
<dbReference type="GO" id="GO:0003684">
    <property type="term" value="F:damaged DNA binding"/>
    <property type="evidence" value="ECO:0007669"/>
    <property type="project" value="TreeGrafter"/>
</dbReference>
<dbReference type="GO" id="GO:0005634">
    <property type="term" value="C:nucleus"/>
    <property type="evidence" value="ECO:0007669"/>
    <property type="project" value="UniProtKB-SubCell"/>
</dbReference>
<dbReference type="Gene3D" id="3.60.15.10">
    <property type="entry name" value="Ribonuclease Z/Hydroxyacylglutathione hydrolase-like"/>
    <property type="match status" value="1"/>
</dbReference>
<comment type="caution">
    <text evidence="10">The sequence shown here is derived from an EMBL/GenBank/DDBJ whole genome shotgun (WGS) entry which is preliminary data.</text>
</comment>
<proteinExistence type="inferred from homology"/>
<evidence type="ECO:0000256" key="4">
    <source>
        <dbReference type="ARBA" id="ARBA00023204"/>
    </source>
</evidence>
<dbReference type="InterPro" id="IPR036866">
    <property type="entry name" value="RibonucZ/Hydroxyglut_hydro"/>
</dbReference>
<feature type="domain" description="Metallo-beta-lactamase" evidence="9">
    <location>
        <begin position="64"/>
        <end position="212"/>
    </location>
</feature>
<dbReference type="FunFam" id="3.40.50.12650:FF:000001">
    <property type="entry name" value="DNA cross-link repair 1A"/>
    <property type="match status" value="1"/>
</dbReference>
<evidence type="ECO:0000313" key="11">
    <source>
        <dbReference type="Proteomes" id="UP000230750"/>
    </source>
</evidence>
<dbReference type="SUPFAM" id="SSF56281">
    <property type="entry name" value="Metallo-hydrolase/oxidoreductase"/>
    <property type="match status" value="1"/>
</dbReference>
<dbReference type="CDD" id="cd16273">
    <property type="entry name" value="SNM1A-1C-like_MBL-fold"/>
    <property type="match status" value="1"/>
</dbReference>
<evidence type="ECO:0000256" key="2">
    <source>
        <dbReference type="ARBA" id="ARBA00010304"/>
    </source>
</evidence>
<dbReference type="Pfam" id="PF07522">
    <property type="entry name" value="DRMBL"/>
    <property type="match status" value="1"/>
</dbReference>
<name>A0A2G8LEH3_STIJA</name>
<evidence type="ECO:0000256" key="6">
    <source>
        <dbReference type="ARBA" id="ARBA00069609"/>
    </source>
</evidence>
<feature type="compositionally biased region" description="Low complexity" evidence="8">
    <location>
        <begin position="32"/>
        <end position="47"/>
    </location>
</feature>
<gene>
    <name evidence="10" type="ORF">BSL78_04442</name>
</gene>
<dbReference type="EMBL" id="MRZV01000106">
    <property type="protein sequence ID" value="PIK58668.1"/>
    <property type="molecule type" value="Genomic_DNA"/>
</dbReference>
<protein>
    <recommendedName>
        <fullName evidence="6">DNA cross-link repair 1A protein</fullName>
    </recommendedName>
    <alternativeName>
        <fullName evidence="7">SNM1 homolog A</fullName>
    </alternativeName>
</protein>
<dbReference type="PANTHER" id="PTHR23240:SF6">
    <property type="entry name" value="DNA CROSS-LINK REPAIR 1A PROTEIN"/>
    <property type="match status" value="1"/>
</dbReference>
<dbReference type="GO" id="GO:0036297">
    <property type="term" value="P:interstrand cross-link repair"/>
    <property type="evidence" value="ECO:0007669"/>
    <property type="project" value="TreeGrafter"/>
</dbReference>
<dbReference type="InterPro" id="IPR001279">
    <property type="entry name" value="Metallo-B-lactamas"/>
</dbReference>
<keyword evidence="4" id="KW-0234">DNA repair</keyword>
<accession>A0A2G8LEH3</accession>
<evidence type="ECO:0000256" key="8">
    <source>
        <dbReference type="SAM" id="MobiDB-lite"/>
    </source>
</evidence>
<dbReference type="AlphaFoldDB" id="A0A2G8LEH3"/>
<dbReference type="STRING" id="307972.A0A2G8LEH3"/>
<evidence type="ECO:0000256" key="1">
    <source>
        <dbReference type="ARBA" id="ARBA00004123"/>
    </source>
</evidence>
<comment type="subcellular location">
    <subcellularLocation>
        <location evidence="1">Nucleus</location>
    </subcellularLocation>
</comment>
<evidence type="ECO:0000256" key="7">
    <source>
        <dbReference type="ARBA" id="ARBA00078423"/>
    </source>
</evidence>
<feature type="region of interest" description="Disordered" evidence="8">
    <location>
        <begin position="411"/>
        <end position="444"/>
    </location>
</feature>
<reference evidence="10 11" key="1">
    <citation type="journal article" date="2017" name="PLoS Biol.">
        <title>The sea cucumber genome provides insights into morphological evolution and visceral regeneration.</title>
        <authorList>
            <person name="Zhang X."/>
            <person name="Sun L."/>
            <person name="Yuan J."/>
            <person name="Sun Y."/>
            <person name="Gao Y."/>
            <person name="Zhang L."/>
            <person name="Li S."/>
            <person name="Dai H."/>
            <person name="Hamel J.F."/>
            <person name="Liu C."/>
            <person name="Yu Y."/>
            <person name="Liu S."/>
            <person name="Lin W."/>
            <person name="Guo K."/>
            <person name="Jin S."/>
            <person name="Xu P."/>
            <person name="Storey K.B."/>
            <person name="Huan P."/>
            <person name="Zhang T."/>
            <person name="Zhou Y."/>
            <person name="Zhang J."/>
            <person name="Lin C."/>
            <person name="Li X."/>
            <person name="Xing L."/>
            <person name="Huo D."/>
            <person name="Sun M."/>
            <person name="Wang L."/>
            <person name="Mercier A."/>
            <person name="Li F."/>
            <person name="Yang H."/>
            <person name="Xiang J."/>
        </authorList>
    </citation>
    <scope>NUCLEOTIDE SEQUENCE [LARGE SCALE GENOMIC DNA]</scope>
    <source>
        <strain evidence="10">Shaxun</strain>
        <tissue evidence="10">Muscle</tissue>
    </source>
</reference>
<evidence type="ECO:0000313" key="10">
    <source>
        <dbReference type="EMBL" id="PIK58668.1"/>
    </source>
</evidence>
<dbReference type="Gene3D" id="3.40.50.12650">
    <property type="match status" value="1"/>
</dbReference>
<feature type="compositionally biased region" description="Polar residues" evidence="8">
    <location>
        <begin position="420"/>
        <end position="438"/>
    </location>
</feature>
<organism evidence="10 11">
    <name type="scientific">Stichopus japonicus</name>
    <name type="common">Sea cucumber</name>
    <dbReference type="NCBI Taxonomy" id="307972"/>
    <lineage>
        <taxon>Eukaryota</taxon>
        <taxon>Metazoa</taxon>
        <taxon>Echinodermata</taxon>
        <taxon>Eleutherozoa</taxon>
        <taxon>Echinozoa</taxon>
        <taxon>Holothuroidea</taxon>
        <taxon>Aspidochirotacea</taxon>
        <taxon>Aspidochirotida</taxon>
        <taxon>Stichopodidae</taxon>
        <taxon>Apostichopus</taxon>
    </lineage>
</organism>
<sequence length="444" mass="50189">MENVNASKSTWSDIFKGSKGTKYSVEDKTVNSSQSSQDSISSSSGSDVKNYRPGGSSMWSKNPKRQCPFYKKMPGTAFAVDAFSYGDVPGITSYFLTHFHADHYGGLTKKFANPIYCSKITANLVKKRLNVPAEYVHALSMRQEHIIDGIKVIFLEANHCPGSVLILFTLPDGRKYLHTGDFRAHPRMELYPNLQNCTIDKLYLDTTYCDPKYDFPMQDDVIQFAVNIAVKAVRENDRTLIICGTYTIGKERVYTAISDALDCKICVLSDKKRVLECLDDSNLMDKIVVGEKSARLHVVSMGKLNPRRLLIYLEELQKIFDNIVAFKPTGWTHNSKVNSLADLKPAIMGRVKIYGNEHSSYSELKRFVQFVHSNGPNVKILPTVNVGNPQQRAFMETHFEKWLSESTSKMTARVKFPQPRKQTPTKRSSQSTQGTSLMQFLKKK</sequence>
<dbReference type="InterPro" id="IPR011084">
    <property type="entry name" value="DRMBL"/>
</dbReference>
<evidence type="ECO:0000259" key="9">
    <source>
        <dbReference type="SMART" id="SM00849"/>
    </source>
</evidence>
<dbReference type="Proteomes" id="UP000230750">
    <property type="component" value="Unassembled WGS sequence"/>
</dbReference>
<dbReference type="GO" id="GO:0035312">
    <property type="term" value="F:5'-3' DNA exonuclease activity"/>
    <property type="evidence" value="ECO:0007669"/>
    <property type="project" value="TreeGrafter"/>
</dbReference>
<dbReference type="OrthoDB" id="262529at2759"/>
<keyword evidence="11" id="KW-1185">Reference proteome</keyword>
<evidence type="ECO:0000256" key="5">
    <source>
        <dbReference type="ARBA" id="ARBA00023242"/>
    </source>
</evidence>
<dbReference type="GO" id="GO:0006303">
    <property type="term" value="P:double-strand break repair via nonhomologous end joining"/>
    <property type="evidence" value="ECO:0007669"/>
    <property type="project" value="TreeGrafter"/>
</dbReference>
<keyword evidence="3" id="KW-0227">DNA damage</keyword>
<keyword evidence="5" id="KW-0539">Nucleus</keyword>
<feature type="region of interest" description="Disordered" evidence="8">
    <location>
        <begin position="26"/>
        <end position="62"/>
    </location>
</feature>
<comment type="similarity">
    <text evidence="2">Belongs to the DNA repair metallo-beta-lactamase (DRMBL) family.</text>
</comment>
<evidence type="ECO:0000256" key="3">
    <source>
        <dbReference type="ARBA" id="ARBA00022763"/>
    </source>
</evidence>
<dbReference type="PANTHER" id="PTHR23240">
    <property type="entry name" value="DNA CROSS-LINK REPAIR PROTEIN PSO2/SNM1-RELATED"/>
    <property type="match status" value="1"/>
</dbReference>
<dbReference type="FunFam" id="3.60.15.10:FF:000010">
    <property type="entry name" value="DNA cross-link repair 1A"/>
    <property type="match status" value="1"/>
</dbReference>